<organism evidence="2 3">
    <name type="scientific">Crucibulum laeve</name>
    <dbReference type="NCBI Taxonomy" id="68775"/>
    <lineage>
        <taxon>Eukaryota</taxon>
        <taxon>Fungi</taxon>
        <taxon>Dikarya</taxon>
        <taxon>Basidiomycota</taxon>
        <taxon>Agaricomycotina</taxon>
        <taxon>Agaricomycetes</taxon>
        <taxon>Agaricomycetidae</taxon>
        <taxon>Agaricales</taxon>
        <taxon>Agaricineae</taxon>
        <taxon>Nidulariaceae</taxon>
        <taxon>Crucibulum</taxon>
    </lineage>
</organism>
<evidence type="ECO:0000256" key="1">
    <source>
        <dbReference type="SAM" id="Phobius"/>
    </source>
</evidence>
<dbReference type="AlphaFoldDB" id="A0A5C3M6M5"/>
<proteinExistence type="predicted"/>
<dbReference type="Proteomes" id="UP000308652">
    <property type="component" value="Unassembled WGS sequence"/>
</dbReference>
<evidence type="ECO:0000313" key="2">
    <source>
        <dbReference type="EMBL" id="TFK41104.1"/>
    </source>
</evidence>
<evidence type="ECO:0000313" key="3">
    <source>
        <dbReference type="Proteomes" id="UP000308652"/>
    </source>
</evidence>
<reference evidence="2 3" key="1">
    <citation type="journal article" date="2019" name="Nat. Ecol. Evol.">
        <title>Megaphylogeny resolves global patterns of mushroom evolution.</title>
        <authorList>
            <person name="Varga T."/>
            <person name="Krizsan K."/>
            <person name="Foldi C."/>
            <person name="Dima B."/>
            <person name="Sanchez-Garcia M."/>
            <person name="Sanchez-Ramirez S."/>
            <person name="Szollosi G.J."/>
            <person name="Szarkandi J.G."/>
            <person name="Papp V."/>
            <person name="Albert L."/>
            <person name="Andreopoulos W."/>
            <person name="Angelini C."/>
            <person name="Antonin V."/>
            <person name="Barry K.W."/>
            <person name="Bougher N.L."/>
            <person name="Buchanan P."/>
            <person name="Buyck B."/>
            <person name="Bense V."/>
            <person name="Catcheside P."/>
            <person name="Chovatia M."/>
            <person name="Cooper J."/>
            <person name="Damon W."/>
            <person name="Desjardin D."/>
            <person name="Finy P."/>
            <person name="Geml J."/>
            <person name="Haridas S."/>
            <person name="Hughes K."/>
            <person name="Justo A."/>
            <person name="Karasinski D."/>
            <person name="Kautmanova I."/>
            <person name="Kiss B."/>
            <person name="Kocsube S."/>
            <person name="Kotiranta H."/>
            <person name="LaButti K.M."/>
            <person name="Lechner B.E."/>
            <person name="Liimatainen K."/>
            <person name="Lipzen A."/>
            <person name="Lukacs Z."/>
            <person name="Mihaltcheva S."/>
            <person name="Morgado L.N."/>
            <person name="Niskanen T."/>
            <person name="Noordeloos M.E."/>
            <person name="Ohm R.A."/>
            <person name="Ortiz-Santana B."/>
            <person name="Ovrebo C."/>
            <person name="Racz N."/>
            <person name="Riley R."/>
            <person name="Savchenko A."/>
            <person name="Shiryaev A."/>
            <person name="Soop K."/>
            <person name="Spirin V."/>
            <person name="Szebenyi C."/>
            <person name="Tomsovsky M."/>
            <person name="Tulloss R.E."/>
            <person name="Uehling J."/>
            <person name="Grigoriev I.V."/>
            <person name="Vagvolgyi C."/>
            <person name="Papp T."/>
            <person name="Martin F.M."/>
            <person name="Miettinen O."/>
            <person name="Hibbett D.S."/>
            <person name="Nagy L.G."/>
        </authorList>
    </citation>
    <scope>NUCLEOTIDE SEQUENCE [LARGE SCALE GENOMIC DNA]</scope>
    <source>
        <strain evidence="2 3">CBS 166.37</strain>
    </source>
</reference>
<protein>
    <submittedName>
        <fullName evidence="2">Uncharacterized protein</fullName>
    </submittedName>
</protein>
<feature type="transmembrane region" description="Helical" evidence="1">
    <location>
        <begin position="6"/>
        <end position="25"/>
    </location>
</feature>
<keyword evidence="1" id="KW-0812">Transmembrane</keyword>
<keyword evidence="3" id="KW-1185">Reference proteome</keyword>
<dbReference type="EMBL" id="ML213595">
    <property type="protein sequence ID" value="TFK41104.1"/>
    <property type="molecule type" value="Genomic_DNA"/>
</dbReference>
<gene>
    <name evidence="2" type="ORF">BDQ12DRAFT_678902</name>
</gene>
<sequence>MKYLLSTLYIFYPVCLRNTAWYLLLILRSAQKSPNQLMVYIFKKGIVRLFSAFAFWRPLTVCCSWWLVYCVEASLAVAFGSPRLF</sequence>
<keyword evidence="1" id="KW-1133">Transmembrane helix</keyword>
<feature type="transmembrane region" description="Helical" evidence="1">
    <location>
        <begin position="46"/>
        <end position="68"/>
    </location>
</feature>
<name>A0A5C3M6M5_9AGAR</name>
<keyword evidence="1" id="KW-0472">Membrane</keyword>
<accession>A0A5C3M6M5</accession>